<organism evidence="2 3">
    <name type="scientific">Trypanosoma rangeli</name>
    <dbReference type="NCBI Taxonomy" id="5698"/>
    <lineage>
        <taxon>Eukaryota</taxon>
        <taxon>Discoba</taxon>
        <taxon>Euglenozoa</taxon>
        <taxon>Kinetoplastea</taxon>
        <taxon>Metakinetoplastina</taxon>
        <taxon>Trypanosomatida</taxon>
        <taxon>Trypanosomatidae</taxon>
        <taxon>Trypanosoma</taxon>
        <taxon>Herpetosoma</taxon>
    </lineage>
</organism>
<dbReference type="SUPFAM" id="SSF82199">
    <property type="entry name" value="SET domain"/>
    <property type="match status" value="1"/>
</dbReference>
<dbReference type="OrthoDB" id="341421at2759"/>
<evidence type="ECO:0000313" key="3">
    <source>
        <dbReference type="Proteomes" id="UP000283634"/>
    </source>
</evidence>
<dbReference type="Gene3D" id="3.90.1410.10">
    <property type="entry name" value="set domain protein methyltransferase, domain 1"/>
    <property type="match status" value="1"/>
</dbReference>
<accession>A0A3R7KPF2</accession>
<gene>
    <name evidence="2" type="ORF">TraAM80_00008</name>
</gene>
<dbReference type="PROSITE" id="PS50280">
    <property type="entry name" value="SET"/>
    <property type="match status" value="1"/>
</dbReference>
<evidence type="ECO:0000313" key="2">
    <source>
        <dbReference type="EMBL" id="RNF12852.1"/>
    </source>
</evidence>
<dbReference type="Proteomes" id="UP000283634">
    <property type="component" value="Unassembled WGS sequence"/>
</dbReference>
<comment type="caution">
    <text evidence="2">The sequence shown here is derived from an EMBL/GenBank/DDBJ whole genome shotgun (WGS) entry which is preliminary data.</text>
</comment>
<dbReference type="PANTHER" id="PTHR13271:SF133">
    <property type="entry name" value="SET DOMAIN-CONTAINING PROTEIN"/>
    <property type="match status" value="1"/>
</dbReference>
<feature type="domain" description="SET" evidence="1">
    <location>
        <begin position="27"/>
        <end position="265"/>
    </location>
</feature>
<dbReference type="EMBL" id="MKGL01000001">
    <property type="protein sequence ID" value="RNF12852.1"/>
    <property type="molecule type" value="Genomic_DNA"/>
</dbReference>
<sequence>MSICFGADHSPEVLRKWAKRRGIFLHPDVAFLVPTKTMGFGVFARKPLSAGSVIASCPFATCISPYTEQATFESPCVKALVEMHLTDNVLFVVLRLMAEAVRPSSPWMPWLKACPRMSNHFFDMMVAGPVFGMTASTDFAAAPTTAALLSWTGPSQQLREVNVAVRWGAAQEVIRRYPEYWPRESATFELFCECLAQVFSRNFHREEIAGREGPYLLPCLDIINHSTTANATLEIRGGGRKHPMEFCVVAARELCRGEQVFCSYGRIGASRFAVEFQFITESTTREDMLRFSVDVITEMALALISIDLESSTSTAVDSGVIRRRIEWLQRLGILCDEGFYVLRLPHAEVEGDKLAASAAAAVAKDVQTMFNVFYLMTVEASKFDSLTHSINREWQAVRTPELVALVLRVLDMRAEAANAQLAAAEVYLAEASHNERKNLLQLSLNSELEMIQLLRKHVSTPR</sequence>
<dbReference type="InterPro" id="IPR001214">
    <property type="entry name" value="SET_dom"/>
</dbReference>
<reference evidence="2 3" key="1">
    <citation type="journal article" date="2018" name="BMC Genomics">
        <title>Genomic comparison of Trypanosoma conorhini and Trypanosoma rangeli to Trypanosoma cruzi strains of high and low virulence.</title>
        <authorList>
            <person name="Bradwell K.R."/>
            <person name="Koparde V.N."/>
            <person name="Matveyev A.V."/>
            <person name="Serrano M.G."/>
            <person name="Alves J.M."/>
            <person name="Parikh H."/>
            <person name="Huang B."/>
            <person name="Lee V."/>
            <person name="Espinosa-Alvarez O."/>
            <person name="Ortiz P.A."/>
            <person name="Costa-Martins A.G."/>
            <person name="Teixeira M.M."/>
            <person name="Buck G.A."/>
        </authorList>
    </citation>
    <scope>NUCLEOTIDE SEQUENCE [LARGE SCALE GENOMIC DNA]</scope>
    <source>
        <strain evidence="2 3">AM80</strain>
    </source>
</reference>
<dbReference type="GO" id="GO:0016279">
    <property type="term" value="F:protein-lysine N-methyltransferase activity"/>
    <property type="evidence" value="ECO:0007669"/>
    <property type="project" value="TreeGrafter"/>
</dbReference>
<dbReference type="InterPro" id="IPR046341">
    <property type="entry name" value="SET_dom_sf"/>
</dbReference>
<dbReference type="RefSeq" id="XP_029242995.1">
    <property type="nucleotide sequence ID" value="XM_029377105.1"/>
</dbReference>
<keyword evidence="3" id="KW-1185">Reference proteome</keyword>
<dbReference type="CDD" id="cd10527">
    <property type="entry name" value="SET_LSMT"/>
    <property type="match status" value="1"/>
</dbReference>
<dbReference type="Pfam" id="PF00856">
    <property type="entry name" value="SET"/>
    <property type="match status" value="1"/>
</dbReference>
<evidence type="ECO:0000259" key="1">
    <source>
        <dbReference type="PROSITE" id="PS50280"/>
    </source>
</evidence>
<proteinExistence type="predicted"/>
<dbReference type="PANTHER" id="PTHR13271">
    <property type="entry name" value="UNCHARACTERIZED PUTATIVE METHYLTRANSFERASE"/>
    <property type="match status" value="1"/>
</dbReference>
<protein>
    <recommendedName>
        <fullName evidence="1">SET domain-containing protein</fullName>
    </recommendedName>
</protein>
<dbReference type="VEuPathDB" id="TriTrypDB:TRSC58_06157"/>
<dbReference type="InterPro" id="IPR050600">
    <property type="entry name" value="SETD3_SETD6_MTase"/>
</dbReference>
<dbReference type="OMA" id="FAVEFQF"/>
<dbReference type="AlphaFoldDB" id="A0A3R7KPF2"/>
<name>A0A3R7KPF2_TRYRA</name>
<dbReference type="GeneID" id="40323941"/>